<keyword evidence="4" id="KW-1185">Reference proteome</keyword>
<name>A0A1E7FC65_9STRA</name>
<feature type="region of interest" description="Disordered" evidence="1">
    <location>
        <begin position="135"/>
        <end position="158"/>
    </location>
</feature>
<gene>
    <name evidence="3" type="ORF">FRACYDRAFT_269481</name>
</gene>
<sequence>MLFKSSILALMLTSAAAFSTMKPLVMIRPAIIASTTAHSVIMSDEETASILKKSEECAASECSLDEVDDLVVTLKDTQKELEVRLEKIMNMISHLQHINEKEERKTDEVREFVKDMLRVFNTDKPMVFPQGYAGDVGKGSQTAYDVLPPKKWTNPDKK</sequence>
<accession>A0A1E7FC65</accession>
<feature type="signal peptide" evidence="2">
    <location>
        <begin position="1"/>
        <end position="17"/>
    </location>
</feature>
<evidence type="ECO:0000313" key="3">
    <source>
        <dbReference type="EMBL" id="OEU15772.1"/>
    </source>
</evidence>
<proteinExistence type="predicted"/>
<reference evidence="3 4" key="1">
    <citation type="submission" date="2016-09" db="EMBL/GenBank/DDBJ databases">
        <title>Extensive genetic diversity and differential bi-allelic expression allows diatom success in the polar Southern Ocean.</title>
        <authorList>
            <consortium name="DOE Joint Genome Institute"/>
            <person name="Mock T."/>
            <person name="Otillar R.P."/>
            <person name="Strauss J."/>
            <person name="Dupont C."/>
            <person name="Frickenhaus S."/>
            <person name="Maumus F."/>
            <person name="Mcmullan M."/>
            <person name="Sanges R."/>
            <person name="Schmutz J."/>
            <person name="Toseland A."/>
            <person name="Valas R."/>
            <person name="Veluchamy A."/>
            <person name="Ward B.J."/>
            <person name="Allen A."/>
            <person name="Barry K."/>
            <person name="Falciatore A."/>
            <person name="Ferrante M."/>
            <person name="Fortunato A.E."/>
            <person name="Gloeckner G."/>
            <person name="Gruber A."/>
            <person name="Hipkin R."/>
            <person name="Janech M."/>
            <person name="Kroth P."/>
            <person name="Leese F."/>
            <person name="Lindquist E."/>
            <person name="Lyon B.R."/>
            <person name="Martin J."/>
            <person name="Mayer C."/>
            <person name="Parker M."/>
            <person name="Quesneville H."/>
            <person name="Raymond J."/>
            <person name="Uhlig C."/>
            <person name="Valentin K.U."/>
            <person name="Worden A.Z."/>
            <person name="Armbrust E.V."/>
            <person name="Bowler C."/>
            <person name="Green B."/>
            <person name="Moulton V."/>
            <person name="Van Oosterhout C."/>
            <person name="Grigoriev I."/>
        </authorList>
    </citation>
    <scope>NUCLEOTIDE SEQUENCE [LARGE SCALE GENOMIC DNA]</scope>
    <source>
        <strain evidence="3 4">CCMP1102</strain>
    </source>
</reference>
<keyword evidence="2" id="KW-0732">Signal</keyword>
<protein>
    <submittedName>
        <fullName evidence="3">Uncharacterized protein</fullName>
    </submittedName>
</protein>
<dbReference type="AlphaFoldDB" id="A0A1E7FC65"/>
<dbReference type="OrthoDB" id="194364at2759"/>
<dbReference type="Proteomes" id="UP000095751">
    <property type="component" value="Unassembled WGS sequence"/>
</dbReference>
<evidence type="ECO:0000256" key="2">
    <source>
        <dbReference type="SAM" id="SignalP"/>
    </source>
</evidence>
<evidence type="ECO:0000256" key="1">
    <source>
        <dbReference type="SAM" id="MobiDB-lite"/>
    </source>
</evidence>
<dbReference type="EMBL" id="KV784359">
    <property type="protein sequence ID" value="OEU15772.1"/>
    <property type="molecule type" value="Genomic_DNA"/>
</dbReference>
<evidence type="ECO:0000313" key="4">
    <source>
        <dbReference type="Proteomes" id="UP000095751"/>
    </source>
</evidence>
<organism evidence="3 4">
    <name type="scientific">Fragilariopsis cylindrus CCMP1102</name>
    <dbReference type="NCBI Taxonomy" id="635003"/>
    <lineage>
        <taxon>Eukaryota</taxon>
        <taxon>Sar</taxon>
        <taxon>Stramenopiles</taxon>
        <taxon>Ochrophyta</taxon>
        <taxon>Bacillariophyta</taxon>
        <taxon>Bacillariophyceae</taxon>
        <taxon>Bacillariophycidae</taxon>
        <taxon>Bacillariales</taxon>
        <taxon>Bacillariaceae</taxon>
        <taxon>Fragilariopsis</taxon>
    </lineage>
</organism>
<dbReference type="InParanoid" id="A0A1E7FC65"/>
<dbReference type="KEGG" id="fcy:FRACYDRAFT_269481"/>
<feature type="chain" id="PRO_5009192926" evidence="2">
    <location>
        <begin position="18"/>
        <end position="158"/>
    </location>
</feature>